<accession>A0A5C6W0R5</accession>
<dbReference type="Proteomes" id="UP000321363">
    <property type="component" value="Unassembled WGS sequence"/>
</dbReference>
<protein>
    <recommendedName>
        <fullName evidence="3">Core-binding (CB) domain-containing protein</fullName>
    </recommendedName>
</protein>
<evidence type="ECO:0000313" key="2">
    <source>
        <dbReference type="Proteomes" id="UP000321363"/>
    </source>
</evidence>
<evidence type="ECO:0000313" key="1">
    <source>
        <dbReference type="EMBL" id="TXC90926.1"/>
    </source>
</evidence>
<name>A0A5C6W0R5_9BACI</name>
<dbReference type="SUPFAM" id="SSF103642">
    <property type="entry name" value="Sec-C motif"/>
    <property type="match status" value="1"/>
</dbReference>
<comment type="caution">
    <text evidence="1">The sequence shown here is derived from an EMBL/GenBank/DDBJ whole genome shotgun (WGS) entry which is preliminary data.</text>
</comment>
<dbReference type="EMBL" id="VOQF01000005">
    <property type="protein sequence ID" value="TXC90926.1"/>
    <property type="molecule type" value="Genomic_DNA"/>
</dbReference>
<keyword evidence="2" id="KW-1185">Reference proteome</keyword>
<dbReference type="AlphaFoldDB" id="A0A5C6W0R5"/>
<dbReference type="RefSeq" id="WP_146947520.1">
    <property type="nucleotide sequence ID" value="NZ_VOQF01000005.1"/>
</dbReference>
<dbReference type="InterPro" id="IPR004027">
    <property type="entry name" value="SEC_C_motif"/>
</dbReference>
<gene>
    <name evidence="1" type="ORF">FS935_08440</name>
</gene>
<proteinExistence type="predicted"/>
<organism evidence="1 2">
    <name type="scientific">Metabacillus litoralis</name>
    <dbReference type="NCBI Taxonomy" id="152268"/>
    <lineage>
        <taxon>Bacteria</taxon>
        <taxon>Bacillati</taxon>
        <taxon>Bacillota</taxon>
        <taxon>Bacilli</taxon>
        <taxon>Bacillales</taxon>
        <taxon>Bacillaceae</taxon>
        <taxon>Metabacillus</taxon>
    </lineage>
</organism>
<sequence length="611" mass="70279">MSIKRNDPCTCGSGKKYKKCCMLQENIIQLHEVKEERFYQQKHVLVIKVKDFIEKAIPTSQLYQLHSEFKNRTNHSIKDKGAEKAIYDYWLIFFNTFENGFRGIEWFLHENELRLSQSEKEMATTWASLKPKLIQAVNKSDEAILFEDVITKQQYPVSTFKENIPNFVPWFGTLGLLEKFEQFYYFNGVRIFKDPDSIKRAAKKLEEIVSAEKISTEQALVDFFPEILTALTTNEERPQKPTEITHYNLKYNVLNDSAVANFVHSQEAIVIDSWNFEKKLASWVTDWHEYKDSELNKPVLVGNVLGSISQTNNELTFNTFEKNLVDEFKDMLESELDSSAISFITVDTHTQTIPYQVELKNTIASFQEGTAPYFALYAQNDIRQELDVKIPLLGDKSIQELIESGETKRVETYLQSLEYNMYVQVEKDYGSVPVSADFNAVRKELGLPLSPFVTGGENRSTIYTPIVLSETRQKPLVNEEDIPVYELLGFAPNTVDNFYSGDLVTFFKEKTDGKAEGTVRKYRNCLFDLREILEGHAKTSWNECDKEFWQQVLSADFPSLYDPISKTVIKDFTSTIKALAKWLDKGKKSSSLGKIVADVAKDAEEKMLSLV</sequence>
<dbReference type="Gene3D" id="3.10.450.50">
    <property type="match status" value="1"/>
</dbReference>
<evidence type="ECO:0008006" key="3">
    <source>
        <dbReference type="Google" id="ProtNLM"/>
    </source>
</evidence>
<reference evidence="1 2" key="1">
    <citation type="journal article" date="2005" name="Int. J. Syst. Evol. Microbiol.">
        <title>Bacillus litoralis sp. nov., isolated from a tidal flat of the Yellow Sea in Korea.</title>
        <authorList>
            <person name="Yoon J.H."/>
            <person name="Oh T.K."/>
        </authorList>
    </citation>
    <scope>NUCLEOTIDE SEQUENCE [LARGE SCALE GENOMIC DNA]</scope>
    <source>
        <strain evidence="1 2">SW-211</strain>
    </source>
</reference>
<dbReference type="Pfam" id="PF02810">
    <property type="entry name" value="SEC-C"/>
    <property type="match status" value="1"/>
</dbReference>
<dbReference type="OrthoDB" id="6399948at2"/>